<keyword evidence="4 13" id="KW-1003">Cell membrane</keyword>
<dbReference type="SUPFAM" id="SSF81321">
    <property type="entry name" value="Family A G protein-coupled receptor-like"/>
    <property type="match status" value="1"/>
</dbReference>
<feature type="transmembrane region" description="Helical" evidence="13">
    <location>
        <begin position="46"/>
        <end position="73"/>
    </location>
</feature>
<evidence type="ECO:0000256" key="3">
    <source>
        <dbReference type="ARBA" id="ARBA00010663"/>
    </source>
</evidence>
<dbReference type="GO" id="GO:0007606">
    <property type="term" value="P:sensory perception of chemical stimulus"/>
    <property type="evidence" value="ECO:0007669"/>
    <property type="project" value="UniProtKB-ARBA"/>
</dbReference>
<dbReference type="AlphaFoldDB" id="A0A2Y9RY67"/>
<comment type="subcellular location">
    <subcellularLocation>
        <location evidence="2 13">Cell membrane</location>
        <topology evidence="2 13">Multi-pass membrane protein</topology>
    </subcellularLocation>
</comment>
<keyword evidence="15" id="KW-1185">Reference proteome</keyword>
<protein>
    <recommendedName>
        <fullName evidence="13">Vomeronasal type-1 receptor</fullName>
    </recommendedName>
</protein>
<dbReference type="FunFam" id="1.20.1070.10:FF:000033">
    <property type="entry name" value="Vomeronasal type-1 receptor"/>
    <property type="match status" value="1"/>
</dbReference>
<gene>
    <name evidence="16" type="primary">LOC111822428</name>
</gene>
<evidence type="ECO:0000256" key="1">
    <source>
        <dbReference type="ARBA" id="ARBA00003878"/>
    </source>
</evidence>
<organism evidence="15 16">
    <name type="scientific">Trichechus manatus latirostris</name>
    <name type="common">Florida manatee</name>
    <dbReference type="NCBI Taxonomy" id="127582"/>
    <lineage>
        <taxon>Eukaryota</taxon>
        <taxon>Metazoa</taxon>
        <taxon>Chordata</taxon>
        <taxon>Craniata</taxon>
        <taxon>Vertebrata</taxon>
        <taxon>Euteleostomi</taxon>
        <taxon>Mammalia</taxon>
        <taxon>Eutheria</taxon>
        <taxon>Afrotheria</taxon>
        <taxon>Sirenia</taxon>
        <taxon>Trichechidae</taxon>
        <taxon>Trichechus</taxon>
    </lineage>
</organism>
<name>A0A2Y9RY67_TRIMA</name>
<keyword evidence="12 13" id="KW-0807">Transducer</keyword>
<evidence type="ECO:0000256" key="7">
    <source>
        <dbReference type="ARBA" id="ARBA00022989"/>
    </source>
</evidence>
<evidence type="ECO:0000313" key="15">
    <source>
        <dbReference type="Proteomes" id="UP000248480"/>
    </source>
</evidence>
<dbReference type="InParanoid" id="A0A2Y9RY67"/>
<evidence type="ECO:0000313" key="16">
    <source>
        <dbReference type="RefSeq" id="XP_023597039.1"/>
    </source>
</evidence>
<comment type="similarity">
    <text evidence="3 13">Belongs to the G-protein coupled receptor 1 family.</text>
</comment>
<comment type="function">
    <text evidence="1">Putative pheromone receptor.</text>
</comment>
<keyword evidence="11" id="KW-0325">Glycoprotein</keyword>
<dbReference type="Proteomes" id="UP000248480">
    <property type="component" value="Unplaced"/>
</dbReference>
<dbReference type="GeneID" id="111822428"/>
<evidence type="ECO:0000259" key="14">
    <source>
        <dbReference type="PROSITE" id="PS50262"/>
    </source>
</evidence>
<proteinExistence type="inferred from homology"/>
<dbReference type="InterPro" id="IPR017452">
    <property type="entry name" value="GPCR_Rhodpsn_7TM"/>
</dbReference>
<dbReference type="PRINTS" id="PR01534">
    <property type="entry name" value="VOMERONASL1R"/>
</dbReference>
<dbReference type="Gene3D" id="1.20.1070.10">
    <property type="entry name" value="Rhodopsin 7-helix transmembrane proteins"/>
    <property type="match status" value="1"/>
</dbReference>
<dbReference type="GO" id="GO:0005886">
    <property type="term" value="C:plasma membrane"/>
    <property type="evidence" value="ECO:0007669"/>
    <property type="project" value="UniProtKB-SubCell"/>
</dbReference>
<keyword evidence="5 13" id="KW-0589">Pheromone response</keyword>
<feature type="transmembrane region" description="Helical" evidence="13">
    <location>
        <begin position="305"/>
        <end position="327"/>
    </location>
</feature>
<evidence type="ECO:0000256" key="4">
    <source>
        <dbReference type="ARBA" id="ARBA00022475"/>
    </source>
</evidence>
<accession>A0A2Y9RY67</accession>
<reference evidence="16" key="1">
    <citation type="submission" date="2025-08" db="UniProtKB">
        <authorList>
            <consortium name="RefSeq"/>
        </authorList>
    </citation>
    <scope>IDENTIFICATION</scope>
</reference>
<evidence type="ECO:0000256" key="2">
    <source>
        <dbReference type="ARBA" id="ARBA00004651"/>
    </source>
</evidence>
<sequence>MFMAFLWFVWCMEKKEHRAICVGIDFSGFEENVKSITSSPMISKDLVFGVIFLLQTGAGLLGNSSLLCLHLSLLFAEHKLKPIDLILSHLCSASTLVLLSKGVPQAMTALGLKDFLGDVSCKLLFYLHRVAWVASICTTCLLSGFQAITVSSSAPKWTELKTRASDHIVSSCYTCWILNLLLQIVILLRVTGPNHDRNTTMRSDFAYCNGIHQHSFILLLYAFLLSSADFKFLGLMVWASSSMVFILYRHKQRLQPIQNKLLSHKTSPETRATHTILVLVSIFVSFYSISSILAFYMAFFASQNIWLYNISTLVAACFLSGSSFVLMSRVVHISRLSFTWGMNK</sequence>
<evidence type="ECO:0000256" key="6">
    <source>
        <dbReference type="ARBA" id="ARBA00022692"/>
    </source>
</evidence>
<dbReference type="PROSITE" id="PS50262">
    <property type="entry name" value="G_PROTEIN_RECEP_F1_2"/>
    <property type="match status" value="1"/>
</dbReference>
<evidence type="ECO:0000256" key="10">
    <source>
        <dbReference type="ARBA" id="ARBA00023170"/>
    </source>
</evidence>
<dbReference type="PANTHER" id="PTHR24062">
    <property type="entry name" value="VOMERONASAL TYPE-1 RECEPTOR"/>
    <property type="match status" value="1"/>
</dbReference>
<keyword evidence="10 13" id="KW-0675">Receptor</keyword>
<dbReference type="InterPro" id="IPR004072">
    <property type="entry name" value="Vmron_rcpt_1"/>
</dbReference>
<keyword evidence="6 13" id="KW-0812">Transmembrane</keyword>
<feature type="transmembrane region" description="Helical" evidence="13">
    <location>
        <begin position="123"/>
        <end position="148"/>
    </location>
</feature>
<keyword evidence="8 13" id="KW-0297">G-protein coupled receptor</keyword>
<dbReference type="KEGG" id="tmu:111822428"/>
<keyword evidence="9 13" id="KW-0472">Membrane</keyword>
<dbReference type="Pfam" id="PF03402">
    <property type="entry name" value="V1R"/>
    <property type="match status" value="1"/>
</dbReference>
<evidence type="ECO:0000256" key="11">
    <source>
        <dbReference type="ARBA" id="ARBA00023180"/>
    </source>
</evidence>
<dbReference type="RefSeq" id="XP_023597039.1">
    <property type="nucleotide sequence ID" value="XM_023741271.1"/>
</dbReference>
<dbReference type="GO" id="GO:0016503">
    <property type="term" value="F:pheromone receptor activity"/>
    <property type="evidence" value="ECO:0007669"/>
    <property type="project" value="InterPro"/>
</dbReference>
<dbReference type="OrthoDB" id="9606139at2759"/>
<keyword evidence="7 13" id="KW-1133">Transmembrane helix</keyword>
<evidence type="ECO:0000256" key="9">
    <source>
        <dbReference type="ARBA" id="ARBA00023136"/>
    </source>
</evidence>
<evidence type="ECO:0000256" key="5">
    <source>
        <dbReference type="ARBA" id="ARBA00022507"/>
    </source>
</evidence>
<dbReference type="GO" id="GO:0019236">
    <property type="term" value="P:response to pheromone"/>
    <property type="evidence" value="ECO:0007669"/>
    <property type="project" value="UniProtKB-KW"/>
</dbReference>
<evidence type="ECO:0000256" key="13">
    <source>
        <dbReference type="RuleBase" id="RU364061"/>
    </source>
</evidence>
<feature type="domain" description="G-protein coupled receptors family 1 profile" evidence="14">
    <location>
        <begin position="62"/>
        <end position="326"/>
    </location>
</feature>
<evidence type="ECO:0000256" key="8">
    <source>
        <dbReference type="ARBA" id="ARBA00023040"/>
    </source>
</evidence>
<feature type="transmembrane region" description="Helical" evidence="13">
    <location>
        <begin position="276"/>
        <end position="299"/>
    </location>
</feature>
<feature type="transmembrane region" description="Helical" evidence="13">
    <location>
        <begin position="168"/>
        <end position="192"/>
    </location>
</feature>
<evidence type="ECO:0000256" key="12">
    <source>
        <dbReference type="ARBA" id="ARBA00023224"/>
    </source>
</evidence>